<evidence type="ECO:0000313" key="6">
    <source>
        <dbReference type="EMBL" id="KND60315.1"/>
    </source>
</evidence>
<dbReference type="PATRIC" id="fig|242163.4.peg.6315"/>
<sequence length="390" mass="43522">MAENDNSENAAQAAKAQRRIDLPLYETIALTLQGGGALGAYQAGVYQGLHEVGIHPNWIAGISIGALNTAIIAGNAPEHRVMRLLEFWETICQPAFGLPIPAVVERALFDSADAVRKAFTAMQAVGALVEGQKGFFVPRFPPPSPITSGSPQTASYYDTTPLKATLERLCDFDRINSGETRVSVGAVNVATGNFAYFDNTRIKLRAEHFIASGALPPGFAAVEIDGQFYWDGGLMSNTPLYEIAQATPRRDTLAFQVDLWSARGPVPDNIVDVMGRVKDVQFSSRTRLVTDQMQRAQRYRNVLRHVLDLLPDDVCKSDEWCKLAEELACSKHYNIVHLIYRHKEYEGHFKDYQFGFSTMREHWASGLEDIRRTLTHRDWLERCRTTSRAS</sequence>
<feature type="short sequence motif" description="GXSXG" evidence="4">
    <location>
        <begin position="61"/>
        <end position="65"/>
    </location>
</feature>
<keyword evidence="3 4" id="KW-0443">Lipid metabolism</keyword>
<dbReference type="CDD" id="cd07209">
    <property type="entry name" value="Pat_hypo_Ecoli_Z1214_like"/>
    <property type="match status" value="1"/>
</dbReference>
<dbReference type="InterPro" id="IPR021095">
    <property type="entry name" value="DUF3734"/>
</dbReference>
<dbReference type="GO" id="GO:0016042">
    <property type="term" value="P:lipid catabolic process"/>
    <property type="evidence" value="ECO:0007669"/>
    <property type="project" value="UniProtKB-UniRule"/>
</dbReference>
<dbReference type="InterPro" id="IPR050301">
    <property type="entry name" value="NTE"/>
</dbReference>
<organism evidence="6 7">
    <name type="scientific">Candidatus Burkholderia verschuerenii</name>
    <dbReference type="NCBI Taxonomy" id="242163"/>
    <lineage>
        <taxon>Bacteria</taxon>
        <taxon>Pseudomonadati</taxon>
        <taxon>Pseudomonadota</taxon>
        <taxon>Betaproteobacteria</taxon>
        <taxon>Burkholderiales</taxon>
        <taxon>Burkholderiaceae</taxon>
        <taxon>Burkholderia</taxon>
    </lineage>
</organism>
<protein>
    <submittedName>
        <fullName evidence="6">Ferredoxin reductase</fullName>
    </submittedName>
</protein>
<dbReference type="SUPFAM" id="SSF52151">
    <property type="entry name" value="FabD/lysophospholipase-like"/>
    <property type="match status" value="1"/>
</dbReference>
<dbReference type="InterPro" id="IPR002641">
    <property type="entry name" value="PNPLA_dom"/>
</dbReference>
<reference evidence="7" key="1">
    <citation type="submission" date="2015-06" db="EMBL/GenBank/DDBJ databases">
        <title>Comparative genomics of Burkholderia leaf nodule symbionts.</title>
        <authorList>
            <person name="Carlier A."/>
            <person name="Eberl L."/>
            <person name="Pinto-Carbo M."/>
        </authorList>
    </citation>
    <scope>NUCLEOTIDE SEQUENCE [LARGE SCALE GENOMIC DNA]</scope>
    <source>
        <strain evidence="7">UZHbot4</strain>
    </source>
</reference>
<dbReference type="AlphaFoldDB" id="A0A0L0MDG9"/>
<dbReference type="InterPro" id="IPR016035">
    <property type="entry name" value="Acyl_Trfase/lysoPLipase"/>
</dbReference>
<feature type="domain" description="PNPLA" evidence="5">
    <location>
        <begin position="30"/>
        <end position="244"/>
    </location>
</feature>
<keyword evidence="1 4" id="KW-0378">Hydrolase</keyword>
<name>A0A0L0MDG9_9BURK</name>
<dbReference type="Pfam" id="PF12536">
    <property type="entry name" value="DUF3734"/>
    <property type="match status" value="1"/>
</dbReference>
<dbReference type="Pfam" id="PF01734">
    <property type="entry name" value="Patatin"/>
    <property type="match status" value="1"/>
</dbReference>
<proteinExistence type="predicted"/>
<dbReference type="GO" id="GO:0016787">
    <property type="term" value="F:hydrolase activity"/>
    <property type="evidence" value="ECO:0007669"/>
    <property type="project" value="UniProtKB-UniRule"/>
</dbReference>
<evidence type="ECO:0000256" key="4">
    <source>
        <dbReference type="PROSITE-ProRule" id="PRU01161"/>
    </source>
</evidence>
<dbReference type="Proteomes" id="UP000036959">
    <property type="component" value="Unassembled WGS sequence"/>
</dbReference>
<evidence type="ECO:0000259" key="5">
    <source>
        <dbReference type="PROSITE" id="PS51635"/>
    </source>
</evidence>
<dbReference type="PROSITE" id="PS51635">
    <property type="entry name" value="PNPLA"/>
    <property type="match status" value="1"/>
</dbReference>
<evidence type="ECO:0000256" key="3">
    <source>
        <dbReference type="ARBA" id="ARBA00023098"/>
    </source>
</evidence>
<feature type="short sequence motif" description="DGA/G" evidence="4">
    <location>
        <begin position="231"/>
        <end position="233"/>
    </location>
</feature>
<feature type="short sequence motif" description="GXGXXG" evidence="4">
    <location>
        <begin position="34"/>
        <end position="39"/>
    </location>
</feature>
<keyword evidence="2 4" id="KW-0442">Lipid degradation</keyword>
<dbReference type="EMBL" id="LFJJ01000069">
    <property type="protein sequence ID" value="KND60315.1"/>
    <property type="molecule type" value="Genomic_DNA"/>
</dbReference>
<comment type="caution">
    <text evidence="6">The sequence shown here is derived from an EMBL/GenBank/DDBJ whole genome shotgun (WGS) entry which is preliminary data.</text>
</comment>
<keyword evidence="7" id="KW-1185">Reference proteome</keyword>
<accession>A0A0L0MDG9</accession>
<dbReference type="Gene3D" id="3.40.1090.10">
    <property type="entry name" value="Cytosolic phospholipase A2 catalytic domain"/>
    <property type="match status" value="2"/>
</dbReference>
<evidence type="ECO:0000256" key="1">
    <source>
        <dbReference type="ARBA" id="ARBA00022801"/>
    </source>
</evidence>
<dbReference type="PANTHER" id="PTHR14226">
    <property type="entry name" value="NEUROPATHY TARGET ESTERASE/SWISS CHEESE D.MELANOGASTER"/>
    <property type="match status" value="1"/>
</dbReference>
<gene>
    <name evidence="6" type="ORF">BVER_02524c</name>
</gene>
<evidence type="ECO:0000313" key="7">
    <source>
        <dbReference type="Proteomes" id="UP000036959"/>
    </source>
</evidence>
<feature type="active site" description="Proton acceptor" evidence="4">
    <location>
        <position position="231"/>
    </location>
</feature>
<feature type="active site" description="Nucleophile" evidence="4">
    <location>
        <position position="63"/>
    </location>
</feature>
<dbReference type="PANTHER" id="PTHR14226:SF57">
    <property type="entry name" value="BLR7027 PROTEIN"/>
    <property type="match status" value="1"/>
</dbReference>
<evidence type="ECO:0000256" key="2">
    <source>
        <dbReference type="ARBA" id="ARBA00022963"/>
    </source>
</evidence>